<dbReference type="GO" id="GO:0046872">
    <property type="term" value="F:metal ion binding"/>
    <property type="evidence" value="ECO:0007669"/>
    <property type="project" value="UniProtKB-KW"/>
</dbReference>
<accession>A0ABD5BE33</accession>
<feature type="non-terminal residue" evidence="5">
    <location>
        <position position="76"/>
    </location>
</feature>
<feature type="non-terminal residue" evidence="5">
    <location>
        <position position="1"/>
    </location>
</feature>
<evidence type="ECO:0000256" key="4">
    <source>
        <dbReference type="ARBA" id="ARBA00023014"/>
    </source>
</evidence>
<dbReference type="PANTHER" id="PTHR11493">
    <property type="entry name" value="SULFITE REDUCTASE [NADPH] SUBUNIT BETA-RELATED"/>
    <property type="match status" value="1"/>
</dbReference>
<dbReference type="EMBL" id="JAVIPQ010000075">
    <property type="protein sequence ID" value="MDQ9554611.1"/>
    <property type="molecule type" value="Genomic_DNA"/>
</dbReference>
<proteinExistence type="predicted"/>
<keyword evidence="4" id="KW-0411">Iron-sulfur</keyword>
<dbReference type="Proteomes" id="UP001234811">
    <property type="component" value="Unassembled WGS sequence"/>
</dbReference>
<dbReference type="Gene3D" id="3.30.413.10">
    <property type="entry name" value="Sulfite Reductase Hemoprotein, domain 1"/>
    <property type="match status" value="1"/>
</dbReference>
<keyword evidence="2" id="KW-0479">Metal-binding</keyword>
<dbReference type="GO" id="GO:0051539">
    <property type="term" value="F:4 iron, 4 sulfur cluster binding"/>
    <property type="evidence" value="ECO:0007669"/>
    <property type="project" value="UniProtKB-KW"/>
</dbReference>
<evidence type="ECO:0000256" key="3">
    <source>
        <dbReference type="ARBA" id="ARBA00023004"/>
    </source>
</evidence>
<sequence>LGGKAVGRYNLHLGGNREGTRIPRMYRENINEDEILSEIDLLVGRWAKERNAGEGFGDFTIRAGIVKPVLDPARDF</sequence>
<evidence type="ECO:0000313" key="6">
    <source>
        <dbReference type="Proteomes" id="UP001234811"/>
    </source>
</evidence>
<name>A0ABD5BE33_SERMA</name>
<comment type="caution">
    <text evidence="5">The sequence shown here is derived from an EMBL/GenBank/DDBJ whole genome shotgun (WGS) entry which is preliminary data.</text>
</comment>
<dbReference type="SUPFAM" id="SSF56014">
    <property type="entry name" value="Nitrite and sulphite reductase 4Fe-4S domain-like"/>
    <property type="match status" value="1"/>
</dbReference>
<organism evidence="5 6">
    <name type="scientific">Serratia marcescens</name>
    <dbReference type="NCBI Taxonomy" id="615"/>
    <lineage>
        <taxon>Bacteria</taxon>
        <taxon>Pseudomonadati</taxon>
        <taxon>Pseudomonadota</taxon>
        <taxon>Gammaproteobacteria</taxon>
        <taxon>Enterobacterales</taxon>
        <taxon>Yersiniaceae</taxon>
        <taxon>Serratia</taxon>
    </lineage>
</organism>
<dbReference type="AlphaFoldDB" id="A0ABD5BE33"/>
<evidence type="ECO:0000256" key="2">
    <source>
        <dbReference type="ARBA" id="ARBA00022723"/>
    </source>
</evidence>
<keyword evidence="1" id="KW-0004">4Fe-4S</keyword>
<protein>
    <submittedName>
        <fullName evidence="5">Sulfite reductase subunit beta</fullName>
    </submittedName>
</protein>
<dbReference type="InterPro" id="IPR045169">
    <property type="entry name" value="NO2/SO3_Rdtase_4Fe4S_prot"/>
</dbReference>
<keyword evidence="3" id="KW-0408">Iron</keyword>
<dbReference type="InterPro" id="IPR045854">
    <property type="entry name" value="NO2/SO3_Rdtase_4Fe4S_sf"/>
</dbReference>
<evidence type="ECO:0000313" key="5">
    <source>
        <dbReference type="EMBL" id="MDQ9554611.1"/>
    </source>
</evidence>
<evidence type="ECO:0000256" key="1">
    <source>
        <dbReference type="ARBA" id="ARBA00022485"/>
    </source>
</evidence>
<reference evidence="5 6" key="1">
    <citation type="submission" date="2023-07" db="EMBL/GenBank/DDBJ databases">
        <title>Pathogens genome sequencing project 196.</title>
        <authorList>
            <person name="Cao X."/>
        </authorList>
    </citation>
    <scope>NUCLEOTIDE SEQUENCE [LARGE SCALE GENOMIC DNA]</scope>
    <source>
        <strain evidence="5 6">SM41</strain>
    </source>
</reference>
<gene>
    <name evidence="5" type="ORF">RF091_03605</name>
</gene>
<dbReference type="PANTHER" id="PTHR11493:SF47">
    <property type="entry name" value="SULFITE REDUCTASE [NADPH] SUBUNIT BETA"/>
    <property type="match status" value="1"/>
</dbReference>